<keyword evidence="3" id="KW-0285">Flavoprotein</keyword>
<dbReference type="Proteomes" id="UP001595696">
    <property type="component" value="Unassembled WGS sequence"/>
</dbReference>
<evidence type="ECO:0000256" key="2">
    <source>
        <dbReference type="ARBA" id="ARBA00005466"/>
    </source>
</evidence>
<keyword evidence="4" id="KW-0274">FAD</keyword>
<name>A0ABV8E2K1_9NOCA</name>
<dbReference type="InterPro" id="IPR006094">
    <property type="entry name" value="Oxid_FAD_bind_N"/>
</dbReference>
<sequence>MTGEKMAVTRRRFLGAMALGGVATTVGMPVAAAAEPEVLGVGDPRYLPLTMRGYNRRFTARPSKIFLPGDAEQVRLAVERSLGEGLTLGVRSGGHCFDDFVDNDRTRSLIDLSKLTGIGWDAGHGAFSVGPGAELSAVYQALHPWNVTLPAGICLAVGIGGHVCGGGYGPLSRSRGLVADHLYGVEVVTANADGTASLVLATRDGPHSDLWWAHTGGGGGNFGIVTRYLFRSPDADGGDPARALPRSPGGMLHGRLLLPVTTEESFVRFLGNYLAFHEQHGAPGDPFAGLYAPLNFRTDVVASAEVLIFFDADAPDARARVDEFVAAITAGVTPGAVVQPIERSSYADTVSKVYYPKGAVYPRVKVKAAYLRKAYDTEQLRALYRHVTNPGVVGESQLEFLPFGGAINAVAPEATAFPARDTMMKMLIHAAWRLPGDDERFLGWAREMYRDVYAGSGGVPVPGAAHGGSYINYPDPDLADPRWNSSGVPWHALYYGGNYARLLEVKQRYDPAGAFQHALSIGRPDWS</sequence>
<dbReference type="PROSITE" id="PS51387">
    <property type="entry name" value="FAD_PCMH"/>
    <property type="match status" value="1"/>
</dbReference>
<dbReference type="InterPro" id="IPR016169">
    <property type="entry name" value="FAD-bd_PCMH_sub2"/>
</dbReference>
<comment type="cofactor">
    <cofactor evidence="1">
        <name>FAD</name>
        <dbReference type="ChEBI" id="CHEBI:57692"/>
    </cofactor>
</comment>
<dbReference type="InterPro" id="IPR016166">
    <property type="entry name" value="FAD-bd_PCMH"/>
</dbReference>
<dbReference type="Pfam" id="PF01565">
    <property type="entry name" value="FAD_binding_4"/>
    <property type="match status" value="1"/>
</dbReference>
<comment type="caution">
    <text evidence="7">The sequence shown here is derived from an EMBL/GenBank/DDBJ whole genome shotgun (WGS) entry which is preliminary data.</text>
</comment>
<dbReference type="Gene3D" id="3.40.462.20">
    <property type="match status" value="1"/>
</dbReference>
<keyword evidence="8" id="KW-1185">Reference proteome</keyword>
<dbReference type="PROSITE" id="PS51318">
    <property type="entry name" value="TAT"/>
    <property type="match status" value="1"/>
</dbReference>
<dbReference type="InterPro" id="IPR036318">
    <property type="entry name" value="FAD-bd_PCMH-like_sf"/>
</dbReference>
<organism evidence="7 8">
    <name type="scientific">Nocardia jiangsuensis</name>
    <dbReference type="NCBI Taxonomy" id="1691563"/>
    <lineage>
        <taxon>Bacteria</taxon>
        <taxon>Bacillati</taxon>
        <taxon>Actinomycetota</taxon>
        <taxon>Actinomycetes</taxon>
        <taxon>Mycobacteriales</taxon>
        <taxon>Nocardiaceae</taxon>
        <taxon>Nocardia</taxon>
    </lineage>
</organism>
<evidence type="ECO:0000313" key="8">
    <source>
        <dbReference type="Proteomes" id="UP001595696"/>
    </source>
</evidence>
<evidence type="ECO:0000256" key="5">
    <source>
        <dbReference type="ARBA" id="ARBA00023002"/>
    </source>
</evidence>
<evidence type="ECO:0000256" key="1">
    <source>
        <dbReference type="ARBA" id="ARBA00001974"/>
    </source>
</evidence>
<evidence type="ECO:0000256" key="3">
    <source>
        <dbReference type="ARBA" id="ARBA00022630"/>
    </source>
</evidence>
<protein>
    <submittedName>
        <fullName evidence="7">FAD-binding oxidoreductase</fullName>
    </submittedName>
</protein>
<comment type="similarity">
    <text evidence="2">Belongs to the oxygen-dependent FAD-linked oxidoreductase family.</text>
</comment>
<evidence type="ECO:0000259" key="6">
    <source>
        <dbReference type="PROSITE" id="PS51387"/>
    </source>
</evidence>
<dbReference type="Gene3D" id="3.30.465.10">
    <property type="match status" value="1"/>
</dbReference>
<dbReference type="RefSeq" id="WP_378616912.1">
    <property type="nucleotide sequence ID" value="NZ_JBHSAX010000033.1"/>
</dbReference>
<proteinExistence type="inferred from homology"/>
<gene>
    <name evidence="7" type="ORF">ACFO0B_30370</name>
</gene>
<evidence type="ECO:0000256" key="4">
    <source>
        <dbReference type="ARBA" id="ARBA00022827"/>
    </source>
</evidence>
<dbReference type="InterPro" id="IPR050416">
    <property type="entry name" value="FAD-linked_Oxidoreductase"/>
</dbReference>
<keyword evidence="5" id="KW-0560">Oxidoreductase</keyword>
<accession>A0ABV8E2K1</accession>
<dbReference type="EMBL" id="JBHSAX010000033">
    <property type="protein sequence ID" value="MFC3966314.1"/>
    <property type="molecule type" value="Genomic_DNA"/>
</dbReference>
<feature type="domain" description="FAD-binding PCMH-type" evidence="6">
    <location>
        <begin position="58"/>
        <end position="235"/>
    </location>
</feature>
<dbReference type="PANTHER" id="PTHR42973">
    <property type="entry name" value="BINDING OXIDOREDUCTASE, PUTATIVE (AFU_ORTHOLOGUE AFUA_1G17690)-RELATED"/>
    <property type="match status" value="1"/>
</dbReference>
<evidence type="ECO:0000313" key="7">
    <source>
        <dbReference type="EMBL" id="MFC3966314.1"/>
    </source>
</evidence>
<dbReference type="InterPro" id="IPR012951">
    <property type="entry name" value="BBE"/>
</dbReference>
<dbReference type="SUPFAM" id="SSF56176">
    <property type="entry name" value="FAD-binding/transporter-associated domain-like"/>
    <property type="match status" value="1"/>
</dbReference>
<dbReference type="InterPro" id="IPR006311">
    <property type="entry name" value="TAT_signal"/>
</dbReference>
<dbReference type="PANTHER" id="PTHR42973:SF39">
    <property type="entry name" value="FAD-BINDING PCMH-TYPE DOMAIN-CONTAINING PROTEIN"/>
    <property type="match status" value="1"/>
</dbReference>
<dbReference type="Pfam" id="PF08031">
    <property type="entry name" value="BBE"/>
    <property type="match status" value="1"/>
</dbReference>
<reference evidence="8" key="1">
    <citation type="journal article" date="2019" name="Int. J. Syst. Evol. Microbiol.">
        <title>The Global Catalogue of Microorganisms (GCM) 10K type strain sequencing project: providing services to taxonomists for standard genome sequencing and annotation.</title>
        <authorList>
            <consortium name="The Broad Institute Genomics Platform"/>
            <consortium name="The Broad Institute Genome Sequencing Center for Infectious Disease"/>
            <person name="Wu L."/>
            <person name="Ma J."/>
        </authorList>
    </citation>
    <scope>NUCLEOTIDE SEQUENCE [LARGE SCALE GENOMIC DNA]</scope>
    <source>
        <strain evidence="8">CGMCC 4.7330</strain>
    </source>
</reference>